<dbReference type="InterPro" id="IPR009056">
    <property type="entry name" value="Cyt_c-like_dom"/>
</dbReference>
<keyword evidence="5 6" id="KW-0408">Iron</keyword>
<evidence type="ECO:0000313" key="9">
    <source>
        <dbReference type="EMBL" id="HGC44178.1"/>
    </source>
</evidence>
<evidence type="ECO:0000259" key="8">
    <source>
        <dbReference type="PROSITE" id="PS51007"/>
    </source>
</evidence>
<feature type="signal peptide" evidence="7">
    <location>
        <begin position="1"/>
        <end position="24"/>
    </location>
</feature>
<dbReference type="EMBL" id="DTQM01000252">
    <property type="protein sequence ID" value="HGC44178.1"/>
    <property type="molecule type" value="Genomic_DNA"/>
</dbReference>
<dbReference type="GO" id="GO:0020037">
    <property type="term" value="F:heme binding"/>
    <property type="evidence" value="ECO:0007669"/>
    <property type="project" value="InterPro"/>
</dbReference>
<dbReference type="PANTHER" id="PTHR11961">
    <property type="entry name" value="CYTOCHROME C"/>
    <property type="match status" value="1"/>
</dbReference>
<dbReference type="PROSITE" id="PS51007">
    <property type="entry name" value="CYTC"/>
    <property type="match status" value="1"/>
</dbReference>
<comment type="caution">
    <text evidence="9">The sequence shown here is derived from an EMBL/GenBank/DDBJ whole genome shotgun (WGS) entry which is preliminary data.</text>
</comment>
<evidence type="ECO:0000256" key="2">
    <source>
        <dbReference type="ARBA" id="ARBA00022617"/>
    </source>
</evidence>
<dbReference type="PRINTS" id="PR00604">
    <property type="entry name" value="CYTCHRMECIAB"/>
</dbReference>
<evidence type="ECO:0000256" key="4">
    <source>
        <dbReference type="ARBA" id="ARBA00022982"/>
    </source>
</evidence>
<evidence type="ECO:0000256" key="7">
    <source>
        <dbReference type="SAM" id="SignalP"/>
    </source>
</evidence>
<dbReference type="SUPFAM" id="SSF46626">
    <property type="entry name" value="Cytochrome c"/>
    <property type="match status" value="1"/>
</dbReference>
<evidence type="ECO:0000256" key="5">
    <source>
        <dbReference type="ARBA" id="ARBA00023004"/>
    </source>
</evidence>
<organism evidence="9">
    <name type="scientific">Acidicaldus sp</name>
    <dbReference type="NCBI Taxonomy" id="1872105"/>
    <lineage>
        <taxon>Bacteria</taxon>
        <taxon>Pseudomonadati</taxon>
        <taxon>Pseudomonadota</taxon>
        <taxon>Alphaproteobacteria</taxon>
        <taxon>Acetobacterales</taxon>
        <taxon>Acetobacteraceae</taxon>
        <taxon>Acidicaldus</taxon>
    </lineage>
</organism>
<protein>
    <submittedName>
        <fullName evidence="9">Cytochrome c family protein</fullName>
    </submittedName>
</protein>
<keyword evidence="4" id="KW-0249">Electron transport</keyword>
<dbReference type="AlphaFoldDB" id="A0A8J4HDM3"/>
<sequence>MQRFILTFAVLAASSLALSPIARADGDAAAGKTLFQQKCTLCHSPDKGVNKLGPSLWNVAGQPAAEVPNFSFSPGMKSAHITWDDASLDKWLTNPRAMVAGTKMVFVGLPNEQDRQNVIAYLKTLK</sequence>
<evidence type="ECO:0000256" key="6">
    <source>
        <dbReference type="PROSITE-ProRule" id="PRU00433"/>
    </source>
</evidence>
<keyword evidence="1" id="KW-0813">Transport</keyword>
<feature type="domain" description="Cytochrome c" evidence="8">
    <location>
        <begin position="26"/>
        <end position="126"/>
    </location>
</feature>
<proteinExistence type="predicted"/>
<gene>
    <name evidence="9" type="ORF">ENY07_13310</name>
</gene>
<dbReference type="GO" id="GO:0046872">
    <property type="term" value="F:metal ion binding"/>
    <property type="evidence" value="ECO:0007669"/>
    <property type="project" value="UniProtKB-KW"/>
</dbReference>
<keyword evidence="3 6" id="KW-0479">Metal-binding</keyword>
<reference evidence="9" key="1">
    <citation type="journal article" date="2020" name="mSystems">
        <title>Genome- and Community-Level Interaction Insights into Carbon Utilization and Element Cycling Functions of Hydrothermarchaeota in Hydrothermal Sediment.</title>
        <authorList>
            <person name="Zhou Z."/>
            <person name="Liu Y."/>
            <person name="Xu W."/>
            <person name="Pan J."/>
            <person name="Luo Z.H."/>
            <person name="Li M."/>
        </authorList>
    </citation>
    <scope>NUCLEOTIDE SEQUENCE</scope>
    <source>
        <strain evidence="9">SpSt-997</strain>
    </source>
</reference>
<evidence type="ECO:0000256" key="1">
    <source>
        <dbReference type="ARBA" id="ARBA00022448"/>
    </source>
</evidence>
<dbReference type="GO" id="GO:0009055">
    <property type="term" value="F:electron transfer activity"/>
    <property type="evidence" value="ECO:0007669"/>
    <property type="project" value="InterPro"/>
</dbReference>
<keyword evidence="2 6" id="KW-0349">Heme</keyword>
<feature type="chain" id="PRO_5035169770" evidence="7">
    <location>
        <begin position="25"/>
        <end position="126"/>
    </location>
</feature>
<name>A0A8J4HDM3_9PROT</name>
<dbReference type="InterPro" id="IPR002327">
    <property type="entry name" value="Cyt_c_1A/1B"/>
</dbReference>
<keyword evidence="7" id="KW-0732">Signal</keyword>
<dbReference type="Pfam" id="PF00034">
    <property type="entry name" value="Cytochrom_C"/>
    <property type="match status" value="1"/>
</dbReference>
<dbReference type="InterPro" id="IPR036909">
    <property type="entry name" value="Cyt_c-like_dom_sf"/>
</dbReference>
<dbReference type="Gene3D" id="1.10.760.10">
    <property type="entry name" value="Cytochrome c-like domain"/>
    <property type="match status" value="1"/>
</dbReference>
<evidence type="ECO:0000256" key="3">
    <source>
        <dbReference type="ARBA" id="ARBA00022723"/>
    </source>
</evidence>
<accession>A0A8J4HDM3</accession>